<evidence type="ECO:0000313" key="2">
    <source>
        <dbReference type="Proteomes" id="UP000018849"/>
    </source>
</evidence>
<name>A0A656JXD5_PSESF</name>
<reference evidence="1 2" key="1">
    <citation type="journal article" date="2013" name="PLoS Pathog.">
        <title>Genomic analysis of the Kiwifruit pathogen Pseudomonas syringae pv. actinidiae provides insight into the origins of an emergent plant disease.</title>
        <authorList>
            <person name="McCann H.C."/>
            <person name="Rikkerink E.H."/>
            <person name="Bertels F."/>
            <person name="Fiers M."/>
            <person name="Lu A."/>
            <person name="Rees-George J."/>
            <person name="Andersen M.T."/>
            <person name="Gleave A.P."/>
            <person name="Haubold B."/>
            <person name="Wohlers M.W."/>
            <person name="Guttman D.S."/>
            <person name="Wang P.W."/>
            <person name="Straub C."/>
            <person name="Vanneste J.L."/>
            <person name="Rainey P.B."/>
            <person name="Templeton M.D."/>
        </authorList>
    </citation>
    <scope>NUCLEOTIDE SEQUENCE [LARGE SCALE GENOMIC DNA]</scope>
    <source>
        <strain evidence="1 2">ICMP 19096</strain>
    </source>
</reference>
<accession>A0A656JXD5</accession>
<sequence>MEFAAAYRDPDHLASSLSRVIPANAPPVVVYRIITADARVECRQMKAAGQARVSQLFAPPGNATQPPGLLRALFDDQV</sequence>
<comment type="caution">
    <text evidence="1">The sequence shown here is derived from an EMBL/GenBank/DDBJ whole genome shotgun (WGS) entry which is preliminary data.</text>
</comment>
<dbReference type="AlphaFoldDB" id="A0A656JXD5"/>
<protein>
    <submittedName>
        <fullName evidence="1">Uncharacterized protein</fullName>
    </submittedName>
</protein>
<proteinExistence type="predicted"/>
<gene>
    <name evidence="1" type="ORF">A245_18175</name>
</gene>
<evidence type="ECO:0000313" key="1">
    <source>
        <dbReference type="EMBL" id="EPN59260.1"/>
    </source>
</evidence>
<dbReference type="EMBL" id="AOKF01001532">
    <property type="protein sequence ID" value="EPN59260.1"/>
    <property type="molecule type" value="Genomic_DNA"/>
</dbReference>
<dbReference type="Proteomes" id="UP000018849">
    <property type="component" value="Unassembled WGS sequence"/>
</dbReference>
<feature type="non-terminal residue" evidence="1">
    <location>
        <position position="78"/>
    </location>
</feature>
<organism evidence="1 2">
    <name type="scientific">Pseudomonas syringae pv. actinidiae ICMP 19096</name>
    <dbReference type="NCBI Taxonomy" id="1194405"/>
    <lineage>
        <taxon>Bacteria</taxon>
        <taxon>Pseudomonadati</taxon>
        <taxon>Pseudomonadota</taxon>
        <taxon>Gammaproteobacteria</taxon>
        <taxon>Pseudomonadales</taxon>
        <taxon>Pseudomonadaceae</taxon>
        <taxon>Pseudomonas</taxon>
        <taxon>Pseudomonas syringae</taxon>
    </lineage>
</organism>